<feature type="signal peptide" evidence="1">
    <location>
        <begin position="1"/>
        <end position="25"/>
    </location>
</feature>
<sequence length="89" mass="9951">MFSSKFSLLLLGFVILGTCLNIVQPMPTGDVDDYNGGNDIEDEEFEEEVPFDKGGALDDRRSILLVGLPEGLEDSFPSKLCQMAKYRRF</sequence>
<proteinExistence type="predicted"/>
<protein>
    <submittedName>
        <fullName evidence="2">Uncharacterized protein</fullName>
    </submittedName>
</protein>
<evidence type="ECO:0000313" key="3">
    <source>
        <dbReference type="Proteomes" id="UP000887116"/>
    </source>
</evidence>
<keyword evidence="1" id="KW-0732">Signal</keyword>
<dbReference type="AlphaFoldDB" id="A0A8X6K0E6"/>
<gene>
    <name evidence="2" type="ORF">TNCT_567811</name>
</gene>
<evidence type="ECO:0000313" key="2">
    <source>
        <dbReference type="EMBL" id="GFR25071.1"/>
    </source>
</evidence>
<dbReference type="EMBL" id="BMAO01028490">
    <property type="protein sequence ID" value="GFR25071.1"/>
    <property type="molecule type" value="Genomic_DNA"/>
</dbReference>
<dbReference type="Proteomes" id="UP000887116">
    <property type="component" value="Unassembled WGS sequence"/>
</dbReference>
<reference evidence="2" key="1">
    <citation type="submission" date="2020-07" db="EMBL/GenBank/DDBJ databases">
        <title>Multicomponent nature underlies the extraordinary mechanical properties of spider dragline silk.</title>
        <authorList>
            <person name="Kono N."/>
            <person name="Nakamura H."/>
            <person name="Mori M."/>
            <person name="Yoshida Y."/>
            <person name="Ohtoshi R."/>
            <person name="Malay A.D."/>
            <person name="Moran D.A.P."/>
            <person name="Tomita M."/>
            <person name="Numata K."/>
            <person name="Arakawa K."/>
        </authorList>
    </citation>
    <scope>NUCLEOTIDE SEQUENCE</scope>
</reference>
<organism evidence="2 3">
    <name type="scientific">Trichonephila clavata</name>
    <name type="common">Joro spider</name>
    <name type="synonym">Nephila clavata</name>
    <dbReference type="NCBI Taxonomy" id="2740835"/>
    <lineage>
        <taxon>Eukaryota</taxon>
        <taxon>Metazoa</taxon>
        <taxon>Ecdysozoa</taxon>
        <taxon>Arthropoda</taxon>
        <taxon>Chelicerata</taxon>
        <taxon>Arachnida</taxon>
        <taxon>Araneae</taxon>
        <taxon>Araneomorphae</taxon>
        <taxon>Entelegynae</taxon>
        <taxon>Araneoidea</taxon>
        <taxon>Nephilidae</taxon>
        <taxon>Trichonephila</taxon>
    </lineage>
</organism>
<evidence type="ECO:0000256" key="1">
    <source>
        <dbReference type="SAM" id="SignalP"/>
    </source>
</evidence>
<name>A0A8X6K0E6_TRICU</name>
<keyword evidence="3" id="KW-1185">Reference proteome</keyword>
<comment type="caution">
    <text evidence="2">The sequence shown here is derived from an EMBL/GenBank/DDBJ whole genome shotgun (WGS) entry which is preliminary data.</text>
</comment>
<accession>A0A8X6K0E6</accession>
<feature type="chain" id="PRO_5036443878" evidence="1">
    <location>
        <begin position="26"/>
        <end position="89"/>
    </location>
</feature>